<dbReference type="Pfam" id="PF04014">
    <property type="entry name" value="MazE_antitoxin"/>
    <property type="match status" value="1"/>
</dbReference>
<dbReference type="SUPFAM" id="SSF89447">
    <property type="entry name" value="AbrB/MazE/MraZ-like"/>
    <property type="match status" value="1"/>
</dbReference>
<dbReference type="SMART" id="SM00966">
    <property type="entry name" value="SpoVT_AbrB"/>
    <property type="match status" value="1"/>
</dbReference>
<sequence>MNANNEKEVFQLTAKVQKWGNSLGVRIPQKIANKIGFFDGSEIKMIVEDQAVILKRASEKPTLEELLSGITEENRHDEIEFGTAGSELI</sequence>
<evidence type="ECO:0000313" key="2">
    <source>
        <dbReference type="EMBL" id="MBM7717186.1"/>
    </source>
</evidence>
<dbReference type="EMBL" id="JAFBFH010000040">
    <property type="protein sequence ID" value="MBM7717186.1"/>
    <property type="molecule type" value="Genomic_DNA"/>
</dbReference>
<dbReference type="InterPro" id="IPR037914">
    <property type="entry name" value="SpoVT-AbrB_sf"/>
</dbReference>
<feature type="domain" description="SpoVT-AbrB" evidence="1">
    <location>
        <begin position="17"/>
        <end position="62"/>
    </location>
</feature>
<dbReference type="Proteomes" id="UP000823485">
    <property type="component" value="Unassembled WGS sequence"/>
</dbReference>
<name>A0ABS2RC06_9BACI</name>
<dbReference type="PANTHER" id="PTHR40516">
    <property type="entry name" value="ANTITOXIN CHPS-RELATED"/>
    <property type="match status" value="1"/>
</dbReference>
<evidence type="ECO:0000259" key="1">
    <source>
        <dbReference type="SMART" id="SM00966"/>
    </source>
</evidence>
<protein>
    <submittedName>
        <fullName evidence="2">Antitoxin MazE</fullName>
    </submittedName>
</protein>
<organism evidence="2 3">
    <name type="scientific">Siminovitchia thermophila</name>
    <dbReference type="NCBI Taxonomy" id="1245522"/>
    <lineage>
        <taxon>Bacteria</taxon>
        <taxon>Bacillati</taxon>
        <taxon>Bacillota</taxon>
        <taxon>Bacilli</taxon>
        <taxon>Bacillales</taxon>
        <taxon>Bacillaceae</taxon>
        <taxon>Siminovitchia</taxon>
    </lineage>
</organism>
<dbReference type="RefSeq" id="WP_205180186.1">
    <property type="nucleotide sequence ID" value="NZ_JAFBFH010000040.1"/>
</dbReference>
<dbReference type="InterPro" id="IPR007159">
    <property type="entry name" value="SpoVT-AbrB_dom"/>
</dbReference>
<reference evidence="2 3" key="1">
    <citation type="submission" date="2021-01" db="EMBL/GenBank/DDBJ databases">
        <title>Genomic Encyclopedia of Type Strains, Phase IV (KMG-IV): sequencing the most valuable type-strain genomes for metagenomic binning, comparative biology and taxonomic classification.</title>
        <authorList>
            <person name="Goeker M."/>
        </authorList>
    </citation>
    <scope>NUCLEOTIDE SEQUENCE [LARGE SCALE GENOMIC DNA]</scope>
    <source>
        <strain evidence="2 3">DSM 105453</strain>
    </source>
</reference>
<gene>
    <name evidence="2" type="ORF">JOC94_004211</name>
</gene>
<evidence type="ECO:0000313" key="3">
    <source>
        <dbReference type="Proteomes" id="UP000823485"/>
    </source>
</evidence>
<dbReference type="PANTHER" id="PTHR40516:SF1">
    <property type="entry name" value="ANTITOXIN CHPS-RELATED"/>
    <property type="match status" value="1"/>
</dbReference>
<proteinExistence type="predicted"/>
<comment type="caution">
    <text evidence="2">The sequence shown here is derived from an EMBL/GenBank/DDBJ whole genome shotgun (WGS) entry which is preliminary data.</text>
</comment>
<dbReference type="Gene3D" id="2.10.260.10">
    <property type="match status" value="1"/>
</dbReference>
<dbReference type="InterPro" id="IPR039052">
    <property type="entry name" value="Antitox_PemI-like"/>
</dbReference>
<keyword evidence="3" id="KW-1185">Reference proteome</keyword>
<accession>A0ABS2RC06</accession>